<feature type="region of interest" description="Disordered" evidence="1">
    <location>
        <begin position="1"/>
        <end position="27"/>
    </location>
</feature>
<protein>
    <recommendedName>
        <fullName evidence="7">Sugar ABC transporter</fullName>
    </recommendedName>
</protein>
<evidence type="ECO:0000259" key="3">
    <source>
        <dbReference type="Pfam" id="PF13492"/>
    </source>
</evidence>
<dbReference type="Gene3D" id="3.30.450.40">
    <property type="match status" value="1"/>
</dbReference>
<evidence type="ECO:0000256" key="2">
    <source>
        <dbReference type="SAM" id="Phobius"/>
    </source>
</evidence>
<feature type="domain" description="PelD GGDEF" evidence="4">
    <location>
        <begin position="353"/>
        <end position="466"/>
    </location>
</feature>
<dbReference type="InterPro" id="IPR031583">
    <property type="entry name" value="PelD_GGDEF"/>
</dbReference>
<dbReference type="Pfam" id="PF16963">
    <property type="entry name" value="PelD_GGDEF"/>
    <property type="match status" value="1"/>
</dbReference>
<organism evidence="5 6">
    <name type="scientific">Burkholderia ubonensis</name>
    <dbReference type="NCBI Taxonomy" id="101571"/>
    <lineage>
        <taxon>Bacteria</taxon>
        <taxon>Pseudomonadati</taxon>
        <taxon>Pseudomonadota</taxon>
        <taxon>Betaproteobacteria</taxon>
        <taxon>Burkholderiales</taxon>
        <taxon>Burkholderiaceae</taxon>
        <taxon>Burkholderia</taxon>
        <taxon>Burkholderia cepacia complex</taxon>
    </lineage>
</organism>
<dbReference type="SUPFAM" id="SSF55781">
    <property type="entry name" value="GAF domain-like"/>
    <property type="match status" value="1"/>
</dbReference>
<dbReference type="Pfam" id="PF13492">
    <property type="entry name" value="GAF_3"/>
    <property type="match status" value="1"/>
</dbReference>
<dbReference type="AlphaFoldDB" id="A0A106PK67"/>
<dbReference type="Proteomes" id="UP000060630">
    <property type="component" value="Unassembled WGS sequence"/>
</dbReference>
<evidence type="ECO:0008006" key="7">
    <source>
        <dbReference type="Google" id="ProtNLM"/>
    </source>
</evidence>
<keyword evidence="2" id="KW-1133">Transmembrane helix</keyword>
<evidence type="ECO:0000259" key="4">
    <source>
        <dbReference type="Pfam" id="PF16963"/>
    </source>
</evidence>
<keyword evidence="2" id="KW-0472">Membrane</keyword>
<feature type="domain" description="GAF" evidence="3">
    <location>
        <begin position="225"/>
        <end position="339"/>
    </location>
</feature>
<comment type="caution">
    <text evidence="5">The sequence shown here is derived from an EMBL/GenBank/DDBJ whole genome shotgun (WGS) entry which is preliminary data.</text>
</comment>
<feature type="transmembrane region" description="Helical" evidence="2">
    <location>
        <begin position="89"/>
        <end position="120"/>
    </location>
</feature>
<proteinExistence type="predicted"/>
<name>A0A106PK67_9BURK</name>
<keyword evidence="2" id="KW-0812">Transmembrane</keyword>
<dbReference type="RefSeq" id="WP_060193777.1">
    <property type="nucleotide sequence ID" value="NZ_LPHD01000221.1"/>
</dbReference>
<sequence>MAIDSKSTRLGAGMNAQADAPPRRPRPGLRARLLRRASAARFASLLPRDHAAAYVALETLVLSVAVFALCRMLSPADPLLIGKAFPWMWLLPLFVALRYGTVAGLGGGVLLGVAWGVFYARLPLADVFPRDFFVGGFITMLIAGQFSDTWAARLSQARVSNDYLSERLSVLTNNQYLLRLSHDQLEQDLLVRPSTLRDALARLREMMLHDAACAHALLPGAQRFLDTVAQACQIEAAQIHALHDGVPAAAPVAATGAPFDFDAGDPLVVAALDELALAHLQSLDARDRAHTRYVACAPLIGAGDEVIGVLVVSQLPFLALTAENLQLMFVMGSYYANGVHHAVVTRDVLQAFPDCPYDFALEYARLADLQRTSGIASSVVRLQFDASHQAQAIFDHVERTILDFHVQWVVRAGGTCALVFLMPLCDEAAVDAQLQRIETDVRNRFGLGFADARIVARWAPLAGAPPDGAPPDGALRQILADRDDLA</sequence>
<evidence type="ECO:0000256" key="1">
    <source>
        <dbReference type="SAM" id="MobiDB-lite"/>
    </source>
</evidence>
<feature type="transmembrane region" description="Helical" evidence="2">
    <location>
        <begin position="51"/>
        <end position="69"/>
    </location>
</feature>
<dbReference type="Gene3D" id="3.30.70.2880">
    <property type="match status" value="1"/>
</dbReference>
<evidence type="ECO:0000313" key="5">
    <source>
        <dbReference type="EMBL" id="KWA69696.1"/>
    </source>
</evidence>
<evidence type="ECO:0000313" key="6">
    <source>
        <dbReference type="Proteomes" id="UP000060630"/>
    </source>
</evidence>
<dbReference type="InterPro" id="IPR029016">
    <property type="entry name" value="GAF-like_dom_sf"/>
</dbReference>
<gene>
    <name evidence="5" type="ORF">WL29_08425</name>
</gene>
<reference evidence="5 6" key="1">
    <citation type="submission" date="2015-11" db="EMBL/GenBank/DDBJ databases">
        <title>Expanding the genomic diversity of Burkholderia species for the development of highly accurate diagnostics.</title>
        <authorList>
            <person name="Sahl J."/>
            <person name="Keim P."/>
            <person name="Wagner D."/>
        </authorList>
    </citation>
    <scope>NUCLEOTIDE SEQUENCE [LARGE SCALE GENOMIC DNA]</scope>
    <source>
        <strain evidence="5 6">MSMB2087WGS</strain>
    </source>
</reference>
<dbReference type="InterPro" id="IPR003018">
    <property type="entry name" value="GAF"/>
</dbReference>
<dbReference type="EMBL" id="LPHD01000221">
    <property type="protein sequence ID" value="KWA69696.1"/>
    <property type="molecule type" value="Genomic_DNA"/>
</dbReference>
<dbReference type="InterPro" id="IPR038367">
    <property type="entry name" value="PelD_GGDEF_sf"/>
</dbReference>
<accession>A0A106PK67</accession>
<feature type="transmembrane region" description="Helical" evidence="2">
    <location>
        <begin position="132"/>
        <end position="152"/>
    </location>
</feature>